<gene>
    <name evidence="1" type="ORF">BECKMB1821G_GA0114241_101622</name>
    <name evidence="3" type="ORF">BECKMB1821H_GA0114242_101522</name>
    <name evidence="2" type="ORF">BECKMB1821I_GA0114274_100273</name>
</gene>
<evidence type="ECO:0000313" key="3">
    <source>
        <dbReference type="EMBL" id="VFK75085.1"/>
    </source>
</evidence>
<reference evidence="2" key="1">
    <citation type="submission" date="2019-02" db="EMBL/GenBank/DDBJ databases">
        <authorList>
            <person name="Gruber-Vodicka R. H."/>
            <person name="Seah K. B. B."/>
        </authorList>
    </citation>
    <scope>NUCLEOTIDE SEQUENCE</scope>
    <source>
        <strain evidence="1">BECK_BZ197</strain>
        <strain evidence="3">BECK_BZ198</strain>
        <strain evidence="2">BECK_BZ199</strain>
    </source>
</reference>
<organism evidence="2">
    <name type="scientific">Candidatus Kentrum sp. MB</name>
    <dbReference type="NCBI Taxonomy" id="2138164"/>
    <lineage>
        <taxon>Bacteria</taxon>
        <taxon>Pseudomonadati</taxon>
        <taxon>Pseudomonadota</taxon>
        <taxon>Gammaproteobacteria</taxon>
        <taxon>Candidatus Kentrum</taxon>
    </lineage>
</organism>
<evidence type="ECO:0000313" key="2">
    <source>
        <dbReference type="EMBL" id="VFK27192.1"/>
    </source>
</evidence>
<name>A0A450XD22_9GAMM</name>
<dbReference type="EMBL" id="CAADFQ010000002">
    <property type="protein sequence ID" value="VFK27192.1"/>
    <property type="molecule type" value="Genomic_DNA"/>
</dbReference>
<sequence length="51" mass="5877">MIHAPENTNKKEVYAMKTVVLAVNDNSKFHLLVNFLRDARFIEMKDNIASV</sequence>
<evidence type="ECO:0000313" key="1">
    <source>
        <dbReference type="EMBL" id="VFK25826.1"/>
    </source>
</evidence>
<dbReference type="EMBL" id="CAADGH010000015">
    <property type="protein sequence ID" value="VFK75085.1"/>
    <property type="molecule type" value="Genomic_DNA"/>
</dbReference>
<proteinExistence type="predicted"/>
<accession>A0A450XD22</accession>
<dbReference type="AlphaFoldDB" id="A0A450XD22"/>
<dbReference type="EMBL" id="CAADFO010000016">
    <property type="protein sequence ID" value="VFK25826.1"/>
    <property type="molecule type" value="Genomic_DNA"/>
</dbReference>
<protein>
    <submittedName>
        <fullName evidence="2">Uncharacterized protein</fullName>
    </submittedName>
</protein>